<comment type="similarity">
    <text evidence="1">Belongs to the HAD-like hydrolase superfamily. SerB family.</text>
</comment>
<dbReference type="Gene3D" id="1.20.1440.100">
    <property type="entry name" value="SG protein - dephosphorylation function"/>
    <property type="match status" value="1"/>
</dbReference>
<organism evidence="5 7">
    <name type="scientific">Glycomyces lechevalierae</name>
    <dbReference type="NCBI Taxonomy" id="256034"/>
    <lineage>
        <taxon>Bacteria</taxon>
        <taxon>Bacillati</taxon>
        <taxon>Actinomycetota</taxon>
        <taxon>Actinomycetes</taxon>
        <taxon>Glycomycetales</taxon>
        <taxon>Glycomycetaceae</taxon>
        <taxon>Glycomyces</taxon>
    </lineage>
</organism>
<dbReference type="InterPro" id="IPR050582">
    <property type="entry name" value="HAD-like_SerB"/>
</dbReference>
<dbReference type="Proteomes" id="UP001183604">
    <property type="component" value="Unassembled WGS sequence"/>
</dbReference>
<dbReference type="RefSeq" id="WP_270121583.1">
    <property type="nucleotide sequence ID" value="NZ_BAAAOM010000002.1"/>
</dbReference>
<dbReference type="InterPro" id="IPR023214">
    <property type="entry name" value="HAD_sf"/>
</dbReference>
<dbReference type="PANTHER" id="PTHR43344:SF13">
    <property type="entry name" value="PHOSPHATASE RV3661-RELATED"/>
    <property type="match status" value="1"/>
</dbReference>
<reference evidence="5" key="1">
    <citation type="submission" date="2022-12" db="EMBL/GenBank/DDBJ databases">
        <title>Gycomyces niveus sp.nov., a novel actinomycete isolated from soil in Shouguang.</title>
        <authorList>
            <person name="Yang X."/>
        </authorList>
    </citation>
    <scope>NUCLEOTIDE SEQUENCE</scope>
    <source>
        <strain evidence="5">DSM 44724</strain>
    </source>
</reference>
<evidence type="ECO:0000313" key="8">
    <source>
        <dbReference type="Proteomes" id="UP001183604"/>
    </source>
</evidence>
<protein>
    <submittedName>
        <fullName evidence="6">HAD superfamily hydrolase (TIGR01490 family)</fullName>
    </submittedName>
    <submittedName>
        <fullName evidence="5">HAD-IB family hydrolase</fullName>
    </submittedName>
</protein>
<proteinExistence type="inferred from homology"/>
<keyword evidence="4" id="KW-0460">Magnesium</keyword>
<dbReference type="InterPro" id="IPR006385">
    <property type="entry name" value="HAD_hydro_SerB1"/>
</dbReference>
<dbReference type="EMBL" id="JAVDYD010000001">
    <property type="protein sequence ID" value="MDR7337268.1"/>
    <property type="molecule type" value="Genomic_DNA"/>
</dbReference>
<dbReference type="NCBIfam" id="TIGR01490">
    <property type="entry name" value="HAD-SF-IB-hyp1"/>
    <property type="match status" value="1"/>
</dbReference>
<evidence type="ECO:0000256" key="3">
    <source>
        <dbReference type="ARBA" id="ARBA00022801"/>
    </source>
</evidence>
<reference evidence="6 8" key="2">
    <citation type="submission" date="2023-07" db="EMBL/GenBank/DDBJ databases">
        <title>Sequencing the genomes of 1000 actinobacteria strains.</title>
        <authorList>
            <person name="Klenk H.-P."/>
        </authorList>
    </citation>
    <scope>NUCLEOTIDE SEQUENCE [LARGE SCALE GENOMIC DNA]</scope>
    <source>
        <strain evidence="6 8">DSM 44724</strain>
    </source>
</reference>
<dbReference type="GO" id="GO:0046872">
    <property type="term" value="F:metal ion binding"/>
    <property type="evidence" value="ECO:0007669"/>
    <property type="project" value="UniProtKB-KW"/>
</dbReference>
<evidence type="ECO:0000256" key="1">
    <source>
        <dbReference type="ARBA" id="ARBA00009184"/>
    </source>
</evidence>
<evidence type="ECO:0000313" key="7">
    <source>
        <dbReference type="Proteomes" id="UP001145799"/>
    </source>
</evidence>
<evidence type="ECO:0000313" key="5">
    <source>
        <dbReference type="EMBL" id="MDA1385118.1"/>
    </source>
</evidence>
<dbReference type="PANTHER" id="PTHR43344">
    <property type="entry name" value="PHOSPHOSERINE PHOSPHATASE"/>
    <property type="match status" value="1"/>
</dbReference>
<keyword evidence="3 5" id="KW-0378">Hydrolase</keyword>
<evidence type="ECO:0000313" key="6">
    <source>
        <dbReference type="EMBL" id="MDR7337268.1"/>
    </source>
</evidence>
<dbReference type="InterPro" id="IPR036412">
    <property type="entry name" value="HAD-like_sf"/>
</dbReference>
<dbReference type="NCBIfam" id="TIGR01488">
    <property type="entry name" value="HAD-SF-IB"/>
    <property type="match status" value="1"/>
</dbReference>
<evidence type="ECO:0000256" key="4">
    <source>
        <dbReference type="ARBA" id="ARBA00022842"/>
    </source>
</evidence>
<accession>A0A9X3PTF0</accession>
<name>A0A9X3PTF0_9ACTN</name>
<dbReference type="AlphaFoldDB" id="A0A9X3PTF0"/>
<keyword evidence="2" id="KW-0479">Metal-binding</keyword>
<comment type="caution">
    <text evidence="5">The sequence shown here is derived from an EMBL/GenBank/DDBJ whole genome shotgun (WGS) entry which is preliminary data.</text>
</comment>
<dbReference type="GO" id="GO:0016787">
    <property type="term" value="F:hydrolase activity"/>
    <property type="evidence" value="ECO:0007669"/>
    <property type="project" value="UniProtKB-KW"/>
</dbReference>
<dbReference type="Proteomes" id="UP001145799">
    <property type="component" value="Unassembled WGS sequence"/>
</dbReference>
<gene>
    <name evidence="6" type="ORF">J2S69_000987</name>
    <name evidence="5" type="ORF">O2L01_08990</name>
</gene>
<keyword evidence="8" id="KW-1185">Reference proteome</keyword>
<dbReference type="Gene3D" id="3.40.50.1000">
    <property type="entry name" value="HAD superfamily/HAD-like"/>
    <property type="match status" value="1"/>
</dbReference>
<dbReference type="Pfam" id="PF12710">
    <property type="entry name" value="HAD"/>
    <property type="match status" value="1"/>
</dbReference>
<evidence type="ECO:0000256" key="2">
    <source>
        <dbReference type="ARBA" id="ARBA00022723"/>
    </source>
</evidence>
<dbReference type="EMBL" id="JAPZVQ010000004">
    <property type="protein sequence ID" value="MDA1385118.1"/>
    <property type="molecule type" value="Genomic_DNA"/>
</dbReference>
<dbReference type="SUPFAM" id="SSF56784">
    <property type="entry name" value="HAD-like"/>
    <property type="match status" value="1"/>
</dbReference>
<sequence length="233" mass="25328">MSHGTRRAAFFDVDETVIAVKSMFDFLRHWLERGGDDRTYEEAAGELHALAASGAPRSAVNRAYYRGFAGTSYEQLLEEGRKWYASYRLRPDAFITATSDAIASHRRDGDLVVFVSGSFAACLDPLAEELGADLALGSIPIVGDDGRLTGDIVRPMIGEVKALAVRETIAARGLDAADCRCYGDHMSDLDMLQQVGHPCVVGTDPVLTEHADRLGWRRLPATPGPLPAPLDPR</sequence>